<evidence type="ECO:0000259" key="2">
    <source>
        <dbReference type="Pfam" id="PF23843"/>
    </source>
</evidence>
<evidence type="ECO:0000313" key="3">
    <source>
        <dbReference type="EMBL" id="WWF02945.1"/>
    </source>
</evidence>
<sequence length="64" mass="7024">MHIELIEPHTHAGRLHAPGEILDLDEAAAQWLIERGTARGLIERGAARPADPQPQTPIKTRKGD</sequence>
<dbReference type="EMBL" id="CP104311">
    <property type="protein sequence ID" value="WWF02945.1"/>
    <property type="molecule type" value="Genomic_DNA"/>
</dbReference>
<feature type="region of interest" description="Disordered" evidence="1">
    <location>
        <begin position="40"/>
        <end position="64"/>
    </location>
</feature>
<dbReference type="RefSeq" id="WP_127478516.1">
    <property type="nucleotide sequence ID" value="NZ_CP104311.1"/>
</dbReference>
<evidence type="ECO:0000256" key="1">
    <source>
        <dbReference type="SAM" id="MobiDB-lite"/>
    </source>
</evidence>
<feature type="domain" description="DUF7210" evidence="2">
    <location>
        <begin position="1"/>
        <end position="38"/>
    </location>
</feature>
<gene>
    <name evidence="3" type="ORF">N4J17_04825</name>
</gene>
<organism evidence="3 4">
    <name type="scientific">Methylococcus capsulatus</name>
    <dbReference type="NCBI Taxonomy" id="414"/>
    <lineage>
        <taxon>Bacteria</taxon>
        <taxon>Pseudomonadati</taxon>
        <taxon>Pseudomonadota</taxon>
        <taxon>Gammaproteobacteria</taxon>
        <taxon>Methylococcales</taxon>
        <taxon>Methylococcaceae</taxon>
        <taxon>Methylococcus</taxon>
    </lineage>
</organism>
<protein>
    <recommendedName>
        <fullName evidence="2">DUF7210 domain-containing protein</fullName>
    </recommendedName>
</protein>
<evidence type="ECO:0000313" key="4">
    <source>
        <dbReference type="Proteomes" id="UP001359308"/>
    </source>
</evidence>
<proteinExistence type="predicted"/>
<accession>A0ABZ2F8P0</accession>
<dbReference type="InterPro" id="IPR055634">
    <property type="entry name" value="DUF7210"/>
</dbReference>
<dbReference type="Proteomes" id="UP001359308">
    <property type="component" value="Chromosome"/>
</dbReference>
<name>A0ABZ2F8P0_METCP</name>
<keyword evidence="4" id="KW-1185">Reference proteome</keyword>
<dbReference type="Pfam" id="PF23843">
    <property type="entry name" value="DUF7210"/>
    <property type="match status" value="1"/>
</dbReference>
<reference evidence="3 4" key="1">
    <citation type="submission" date="2022-09" db="EMBL/GenBank/DDBJ databases">
        <authorList>
            <person name="Giprobiosintez L."/>
        </authorList>
    </citation>
    <scope>NUCLEOTIDE SEQUENCE [LARGE SCALE GENOMIC DNA]</scope>
    <source>
        <strain evidence="4">VKPM-B-12549 (GBS-15)</strain>
    </source>
</reference>